<name>A0A1B2ELQ0_9HYPH</name>
<dbReference type="AlphaFoldDB" id="A0A1B2ELQ0"/>
<evidence type="ECO:0000313" key="1">
    <source>
        <dbReference type="EMBL" id="ANY80869.1"/>
    </source>
</evidence>
<gene>
    <name evidence="1" type="ORF">BB934_23730</name>
</gene>
<protein>
    <submittedName>
        <fullName evidence="1">Uncharacterized protein</fullName>
    </submittedName>
</protein>
<reference evidence="1" key="1">
    <citation type="submission" date="2016-07" db="EMBL/GenBank/DDBJ databases">
        <title>Microvirga ossetica sp. nov. a new species of rhizobia isolated from root nodules of the legume species Vicia alpestris Steven originated from North Ossetia region in the Caucasus.</title>
        <authorList>
            <person name="Safronova V.I."/>
            <person name="Kuznetsova I.G."/>
            <person name="Sazanova A.L."/>
            <person name="Belimov A."/>
            <person name="Andronov E."/>
            <person name="Osledkin Y.S."/>
            <person name="Onishchuk O.P."/>
            <person name="Kurchak O.N."/>
            <person name="Shaposhnikov A.I."/>
            <person name="Willems A."/>
            <person name="Tikhonovich I.A."/>
        </authorList>
    </citation>
    <scope>NUCLEOTIDE SEQUENCE [LARGE SCALE GENOMIC DNA]</scope>
    <source>
        <strain evidence="1">V5/3M</strain>
    </source>
</reference>
<accession>A0A1B2ELQ0</accession>
<organism evidence="1">
    <name type="scientific">Microvirga ossetica</name>
    <dbReference type="NCBI Taxonomy" id="1882682"/>
    <lineage>
        <taxon>Bacteria</taxon>
        <taxon>Pseudomonadati</taxon>
        <taxon>Pseudomonadota</taxon>
        <taxon>Alphaproteobacteria</taxon>
        <taxon>Hyphomicrobiales</taxon>
        <taxon>Methylobacteriaceae</taxon>
        <taxon>Microvirga</taxon>
    </lineage>
</organism>
<dbReference type="KEGG" id="moc:BB934_23730"/>
<proteinExistence type="predicted"/>
<dbReference type="EMBL" id="CP016616">
    <property type="protein sequence ID" value="ANY80869.1"/>
    <property type="molecule type" value="Genomic_DNA"/>
</dbReference>
<sequence>MSGEHLRRERFVRHGGLMVSSGVPDCFEVLRVDMAIALAELGCIEPYPLRAGDGGMLRLCSHASSHAWSVFHLMFPVVHATVKLKI</sequence>